<dbReference type="AlphaFoldDB" id="A0A540WL98"/>
<evidence type="ECO:0000313" key="1">
    <source>
        <dbReference type="EMBL" id="TQF09792.1"/>
    </source>
</evidence>
<reference evidence="1 2" key="1">
    <citation type="submission" date="2019-06" db="EMBL/GenBank/DDBJ databases">
        <authorList>
            <person name="Livingstone P."/>
            <person name="Whitworth D."/>
        </authorList>
    </citation>
    <scope>NUCLEOTIDE SEQUENCE [LARGE SCALE GENOMIC DNA]</scope>
    <source>
        <strain evidence="1 2">AM401</strain>
    </source>
</reference>
<dbReference type="Proteomes" id="UP000315369">
    <property type="component" value="Unassembled WGS sequence"/>
</dbReference>
<dbReference type="OrthoDB" id="7057810at2"/>
<proteinExistence type="predicted"/>
<organism evidence="1 2">
    <name type="scientific">Myxococcus llanfairpwllgwyngyllgogerychwyrndrobwllllantysiliogogogochensis</name>
    <dbReference type="NCBI Taxonomy" id="2590453"/>
    <lineage>
        <taxon>Bacteria</taxon>
        <taxon>Pseudomonadati</taxon>
        <taxon>Myxococcota</taxon>
        <taxon>Myxococcia</taxon>
        <taxon>Myxococcales</taxon>
        <taxon>Cystobacterineae</taxon>
        <taxon>Myxococcaceae</taxon>
        <taxon>Myxococcus</taxon>
    </lineage>
</organism>
<accession>A0A540WL98</accession>
<dbReference type="EMBL" id="VIFM01000308">
    <property type="protein sequence ID" value="TQF09792.1"/>
    <property type="molecule type" value="Genomic_DNA"/>
</dbReference>
<keyword evidence="2" id="KW-1185">Reference proteome</keyword>
<name>A0A540WL98_9BACT</name>
<protein>
    <submittedName>
        <fullName evidence="1">Uncharacterized protein</fullName>
    </submittedName>
</protein>
<comment type="caution">
    <text evidence="1">The sequence shown here is derived from an EMBL/GenBank/DDBJ whole genome shotgun (WGS) entry which is preliminary data.</text>
</comment>
<gene>
    <name evidence="1" type="ORF">FJV41_42745</name>
</gene>
<sequence length="106" mass="11862">MNSHINERHPGVHLGFGQHNQSIHVLDYYSPIHMDLISPGGQVWVDDDQVPLDLLNLKPSQVPHPKLVFNEDIDGNCCGLTGDEEMREVCPLPDRLKASTRTQRAG</sequence>
<evidence type="ECO:0000313" key="2">
    <source>
        <dbReference type="Proteomes" id="UP000315369"/>
    </source>
</evidence>